<sequence>MKIIRAAIQVLSATMLNVEFITGKLGNGFIAVVNIMDWVKRRKISSVDQILTALAISRFTVLWFLHLMNVNIINIANFSYSVFLFLSWRLTKVVTVALMVSLFLLFLNILVANIPIDRWMDMFNTNVSHNDKLKFFAHIPRLLLLTNTMFTVIPFTVSMTMFFSAHLLPVKISEEDKAHFQ</sequence>
<evidence type="ECO:0000256" key="6">
    <source>
        <dbReference type="ARBA" id="ARBA00022989"/>
    </source>
</evidence>
<evidence type="ECO:0000256" key="8">
    <source>
        <dbReference type="ARBA" id="ARBA00023136"/>
    </source>
</evidence>
<dbReference type="PANTHER" id="PTHR11394">
    <property type="entry name" value="TASTE RECEPTOR TYPE 2"/>
    <property type="match status" value="1"/>
</dbReference>
<evidence type="ECO:0000256" key="1">
    <source>
        <dbReference type="ARBA" id="ARBA00004141"/>
    </source>
</evidence>
<dbReference type="AlphaFoldDB" id="A0AAW0H988"/>
<keyword evidence="3" id="KW-0919">Taste</keyword>
<keyword evidence="6 12" id="KW-1133">Transmembrane helix</keyword>
<keyword evidence="10" id="KW-0807">Transducer</keyword>
<keyword evidence="7" id="KW-0297">G-protein coupled receptor</keyword>
<comment type="subcellular location">
    <subcellularLocation>
        <location evidence="1">Membrane</location>
        <topology evidence="1">Multi-pass membrane protein</topology>
    </subcellularLocation>
</comment>
<dbReference type="Proteomes" id="UP001488838">
    <property type="component" value="Unassembled WGS sequence"/>
</dbReference>
<evidence type="ECO:0000313" key="13">
    <source>
        <dbReference type="EMBL" id="KAK7798165.1"/>
    </source>
</evidence>
<feature type="transmembrane region" description="Helical" evidence="12">
    <location>
        <begin position="50"/>
        <end position="73"/>
    </location>
</feature>
<keyword evidence="14" id="KW-1185">Reference proteome</keyword>
<accession>A0AAW0H988</accession>
<evidence type="ECO:0000256" key="4">
    <source>
        <dbReference type="ARBA" id="ARBA00022606"/>
    </source>
</evidence>
<dbReference type="EMBL" id="JBBHLL010000726">
    <property type="protein sequence ID" value="KAK7798165.1"/>
    <property type="molecule type" value="Genomic_DNA"/>
</dbReference>
<reference evidence="13 14" key="1">
    <citation type="journal article" date="2023" name="bioRxiv">
        <title>Conserved and derived expression patterns and positive selection on dental genes reveal complex evolutionary context of ever-growing rodent molars.</title>
        <authorList>
            <person name="Calamari Z.T."/>
            <person name="Song A."/>
            <person name="Cohen E."/>
            <person name="Akter M."/>
            <person name="Roy R.D."/>
            <person name="Hallikas O."/>
            <person name="Christensen M.M."/>
            <person name="Li P."/>
            <person name="Marangoni P."/>
            <person name="Jernvall J."/>
            <person name="Klein O.D."/>
        </authorList>
    </citation>
    <scope>NUCLEOTIDE SEQUENCE [LARGE SCALE GENOMIC DNA]</scope>
    <source>
        <strain evidence="13">V071</strain>
    </source>
</reference>
<comment type="caution">
    <text evidence="13">The sequence shown here is derived from an EMBL/GenBank/DDBJ whole genome shotgun (WGS) entry which is preliminary data.</text>
</comment>
<keyword evidence="9" id="KW-0675">Receptor</keyword>
<evidence type="ECO:0000256" key="12">
    <source>
        <dbReference type="SAM" id="Phobius"/>
    </source>
</evidence>
<dbReference type="GO" id="GO:0016020">
    <property type="term" value="C:membrane"/>
    <property type="evidence" value="ECO:0007669"/>
    <property type="project" value="UniProtKB-SubCell"/>
</dbReference>
<dbReference type="GO" id="GO:0004930">
    <property type="term" value="F:G protein-coupled receptor activity"/>
    <property type="evidence" value="ECO:0007669"/>
    <property type="project" value="UniProtKB-KW"/>
</dbReference>
<evidence type="ECO:0000256" key="3">
    <source>
        <dbReference type="ARBA" id="ARBA00022480"/>
    </source>
</evidence>
<evidence type="ECO:0000256" key="2">
    <source>
        <dbReference type="ARBA" id="ARBA00007376"/>
    </source>
</evidence>
<comment type="similarity">
    <text evidence="2 11">Belongs to the G-protein coupled receptor T2R family.</text>
</comment>
<dbReference type="Pfam" id="PF05296">
    <property type="entry name" value="TAS2R"/>
    <property type="match status" value="2"/>
</dbReference>
<dbReference type="InterPro" id="IPR007960">
    <property type="entry name" value="TAS2R"/>
</dbReference>
<evidence type="ECO:0000256" key="10">
    <source>
        <dbReference type="ARBA" id="ARBA00023224"/>
    </source>
</evidence>
<protein>
    <submittedName>
        <fullName evidence="13">Uncharacterized protein</fullName>
    </submittedName>
</protein>
<feature type="transmembrane region" description="Helical" evidence="12">
    <location>
        <begin position="142"/>
        <end position="163"/>
    </location>
</feature>
<evidence type="ECO:0000256" key="7">
    <source>
        <dbReference type="ARBA" id="ARBA00023040"/>
    </source>
</evidence>
<keyword evidence="5 12" id="KW-0812">Transmembrane</keyword>
<evidence type="ECO:0000256" key="5">
    <source>
        <dbReference type="ARBA" id="ARBA00022692"/>
    </source>
</evidence>
<evidence type="ECO:0000256" key="11">
    <source>
        <dbReference type="RuleBase" id="RU004423"/>
    </source>
</evidence>
<evidence type="ECO:0000313" key="14">
    <source>
        <dbReference type="Proteomes" id="UP001488838"/>
    </source>
</evidence>
<proteinExistence type="inferred from homology"/>
<keyword evidence="8 12" id="KW-0472">Membrane</keyword>
<gene>
    <name evidence="13" type="ORF">U0070_023486</name>
</gene>
<feature type="non-terminal residue" evidence="13">
    <location>
        <position position="181"/>
    </location>
</feature>
<organism evidence="13 14">
    <name type="scientific">Myodes glareolus</name>
    <name type="common">Bank vole</name>
    <name type="synonym">Clethrionomys glareolus</name>
    <dbReference type="NCBI Taxonomy" id="447135"/>
    <lineage>
        <taxon>Eukaryota</taxon>
        <taxon>Metazoa</taxon>
        <taxon>Chordata</taxon>
        <taxon>Craniata</taxon>
        <taxon>Vertebrata</taxon>
        <taxon>Euteleostomi</taxon>
        <taxon>Mammalia</taxon>
        <taxon>Eutheria</taxon>
        <taxon>Euarchontoglires</taxon>
        <taxon>Glires</taxon>
        <taxon>Rodentia</taxon>
        <taxon>Myomorpha</taxon>
        <taxon>Muroidea</taxon>
        <taxon>Cricetidae</taxon>
        <taxon>Arvicolinae</taxon>
        <taxon>Myodes</taxon>
    </lineage>
</organism>
<name>A0AAW0H988_MYOGA</name>
<keyword evidence="4" id="KW-0716">Sensory transduction</keyword>
<dbReference type="PANTHER" id="PTHR11394:SF128">
    <property type="entry name" value="TASTE RECEPTOR TYPE 2-RELATED"/>
    <property type="match status" value="1"/>
</dbReference>
<evidence type="ECO:0000256" key="9">
    <source>
        <dbReference type="ARBA" id="ARBA00023170"/>
    </source>
</evidence>
<feature type="transmembrane region" description="Helical" evidence="12">
    <location>
        <begin position="93"/>
        <end position="114"/>
    </location>
</feature>
<dbReference type="GO" id="GO:0033038">
    <property type="term" value="F:bitter taste receptor activity"/>
    <property type="evidence" value="ECO:0007669"/>
    <property type="project" value="InterPro"/>
</dbReference>